<evidence type="ECO:0000313" key="1">
    <source>
        <dbReference type="EMBL" id="GMF00420.1"/>
    </source>
</evidence>
<accession>A0ACB5U3I9</accession>
<dbReference type="Proteomes" id="UP001165064">
    <property type="component" value="Unassembled WGS sequence"/>
</dbReference>
<protein>
    <submittedName>
        <fullName evidence="1">Unnamed protein product</fullName>
    </submittedName>
</protein>
<evidence type="ECO:0000313" key="2">
    <source>
        <dbReference type="Proteomes" id="UP001165064"/>
    </source>
</evidence>
<keyword evidence="2" id="KW-1185">Reference proteome</keyword>
<comment type="caution">
    <text evidence="1">The sequence shown here is derived from an EMBL/GenBank/DDBJ whole genome shotgun (WGS) entry which is preliminary data.</text>
</comment>
<sequence>MNQTTAALNPHIEVVNAPEDAETVQATNVPSSTISKTTTTTTTTTEITKPSNAVPIEGFKSYLNTDGIDHMKPAPKKKTASSLSLSDQWGSMHGLTSLSRSASTNRSRSGSTNRRSSSRLNLKSQSKLSMASLSSLGENGVRYKKDKIDHPRVASYAFAFDIDGVIVRGPDTVPYAKGALEMLNGKNPYNIKVPSHSNEGFG</sequence>
<name>A0ACB5U3I9_AMBMO</name>
<reference evidence="1" key="1">
    <citation type="submission" date="2023-04" db="EMBL/GenBank/DDBJ databases">
        <title>Ambrosiozyma monospora NBRC 10751.</title>
        <authorList>
            <person name="Ichikawa N."/>
            <person name="Sato H."/>
            <person name="Tonouchi N."/>
        </authorList>
    </citation>
    <scope>NUCLEOTIDE SEQUENCE</scope>
    <source>
        <strain evidence="1">NBRC 10751</strain>
    </source>
</reference>
<proteinExistence type="predicted"/>
<gene>
    <name evidence="1" type="ORF">Amon02_001100000</name>
</gene>
<organism evidence="1 2">
    <name type="scientific">Ambrosiozyma monospora</name>
    <name type="common">Yeast</name>
    <name type="synonym">Endomycopsis monosporus</name>
    <dbReference type="NCBI Taxonomy" id="43982"/>
    <lineage>
        <taxon>Eukaryota</taxon>
        <taxon>Fungi</taxon>
        <taxon>Dikarya</taxon>
        <taxon>Ascomycota</taxon>
        <taxon>Saccharomycotina</taxon>
        <taxon>Pichiomycetes</taxon>
        <taxon>Pichiales</taxon>
        <taxon>Pichiaceae</taxon>
        <taxon>Ambrosiozyma</taxon>
    </lineage>
</organism>
<dbReference type="EMBL" id="BSXS01011399">
    <property type="protein sequence ID" value="GMF00420.1"/>
    <property type="molecule type" value="Genomic_DNA"/>
</dbReference>